<accession>A0ABS0QLX7</accession>
<name>A0ABS0QLX7_9STAP</name>
<evidence type="ECO:0000313" key="2">
    <source>
        <dbReference type="Proteomes" id="UP000597038"/>
    </source>
</evidence>
<organism evidence="1 2">
    <name type="scientific">Staphylococcus felis</name>
    <dbReference type="NCBI Taxonomy" id="46127"/>
    <lineage>
        <taxon>Bacteria</taxon>
        <taxon>Bacillati</taxon>
        <taxon>Bacillota</taxon>
        <taxon>Bacilli</taxon>
        <taxon>Bacillales</taxon>
        <taxon>Staphylococcaceae</taxon>
        <taxon>Staphylococcus</taxon>
    </lineage>
</organism>
<sequence length="119" mass="13615">MQKLREEELKKAVNYFEENLIEVTDAQALEYAALELVGYLSANGFKFEDVASHFDNADLIDEDDISRLFEYVYVVPSVASLSCDEYTELAHNDSLFLIVHEDGEDFDDFAYIEALEISL</sequence>
<dbReference type="EMBL" id="JAEDAQ010000002">
    <property type="protein sequence ID" value="MBH9580114.1"/>
    <property type="molecule type" value="Genomic_DNA"/>
</dbReference>
<evidence type="ECO:0000313" key="1">
    <source>
        <dbReference type="EMBL" id="MBH9580114.1"/>
    </source>
</evidence>
<proteinExistence type="predicted"/>
<dbReference type="RefSeq" id="WP_198092490.1">
    <property type="nucleotide sequence ID" value="NZ_JAEDAQ010000002.1"/>
</dbReference>
<dbReference type="Proteomes" id="UP000597038">
    <property type="component" value="Unassembled WGS sequence"/>
</dbReference>
<reference evidence="1 2" key="1">
    <citation type="submission" date="2020-12" db="EMBL/GenBank/DDBJ databases">
        <title>Genomic analysis of Staphylococcus felis from a cat with skin infection.</title>
        <authorList>
            <person name="Aslantas O."/>
            <person name="Keskin O."/>
            <person name="Buyukaltay K."/>
            <person name="Gullu Yucetepe A."/>
        </authorList>
    </citation>
    <scope>NUCLEOTIDE SEQUENCE [LARGE SCALE GENOMIC DNA]</scope>
    <source>
        <strain evidence="1 2">HARRANVET</strain>
    </source>
</reference>
<protein>
    <submittedName>
        <fullName evidence="1">Uncharacterized protein</fullName>
    </submittedName>
</protein>
<keyword evidence="2" id="KW-1185">Reference proteome</keyword>
<comment type="caution">
    <text evidence="1">The sequence shown here is derived from an EMBL/GenBank/DDBJ whole genome shotgun (WGS) entry which is preliminary data.</text>
</comment>
<gene>
    <name evidence="1" type="ORF">I9026_01845</name>
</gene>